<accession>A0A243WC09</accession>
<keyword evidence="4" id="KW-1185">Reference proteome</keyword>
<evidence type="ECO:0000313" key="4">
    <source>
        <dbReference type="Proteomes" id="UP000194873"/>
    </source>
</evidence>
<sequence length="396" mass="44024">MRILISTWSLQVGGGEVLAMNLAAELVSRGHEVVLFNQRAELIDDALVQRLLPAQVKVLSMADNPLGSYWAYKVNALQGALGKAATFYEQRQQAYLGACLRRYRIELVSSHATYSDRICAPVVHGLGIPLVITEHGEYSRFIQEGRRDFVDTLRASSRILTVSKYNQQIIQQTFTDLPCVQTVYNGVRTDSKHTAAGMRQRLSLPPDAFVFGMVARGIKEKGWEQAIQAFQQFCGFVSQRPAYLVFIGGSDYLQHLQDTYATDTNIVFVGQVPDPDFYIAGFDVGLLPTHFQAEALPLAIIEYMISGKPAIATRIGGIAELLEPISGSAGQLIELNSVTHTSDVKMLAHAMRRYYAEPDLYNRHAHNAQQASRQFTMQTCAAQYEQAFQQVLAIQA</sequence>
<evidence type="ECO:0000259" key="2">
    <source>
        <dbReference type="Pfam" id="PF13439"/>
    </source>
</evidence>
<dbReference type="InterPro" id="IPR001296">
    <property type="entry name" value="Glyco_trans_1"/>
</dbReference>
<dbReference type="Proteomes" id="UP000194873">
    <property type="component" value="Unassembled WGS sequence"/>
</dbReference>
<dbReference type="GO" id="GO:0016757">
    <property type="term" value="F:glycosyltransferase activity"/>
    <property type="evidence" value="ECO:0007669"/>
    <property type="project" value="InterPro"/>
</dbReference>
<dbReference type="OrthoDB" id="862886at2"/>
<dbReference type="AlphaFoldDB" id="A0A243WC09"/>
<gene>
    <name evidence="3" type="ORF">BXP70_15130</name>
</gene>
<dbReference type="Gene3D" id="3.40.50.2000">
    <property type="entry name" value="Glycogen Phosphorylase B"/>
    <property type="match status" value="2"/>
</dbReference>
<evidence type="ECO:0000259" key="1">
    <source>
        <dbReference type="Pfam" id="PF00534"/>
    </source>
</evidence>
<dbReference type="RefSeq" id="WP_086594920.1">
    <property type="nucleotide sequence ID" value="NZ_MTSE01000007.1"/>
</dbReference>
<evidence type="ECO:0008006" key="5">
    <source>
        <dbReference type="Google" id="ProtNLM"/>
    </source>
</evidence>
<dbReference type="PANTHER" id="PTHR12526">
    <property type="entry name" value="GLYCOSYLTRANSFERASE"/>
    <property type="match status" value="1"/>
</dbReference>
<dbReference type="EMBL" id="MTSE01000007">
    <property type="protein sequence ID" value="OUJ73159.1"/>
    <property type="molecule type" value="Genomic_DNA"/>
</dbReference>
<reference evidence="3 4" key="1">
    <citation type="submission" date="2017-01" db="EMBL/GenBank/DDBJ databases">
        <title>A new Hymenobacter.</title>
        <authorList>
            <person name="Liang Y."/>
            <person name="Feng F."/>
        </authorList>
    </citation>
    <scope>NUCLEOTIDE SEQUENCE [LARGE SCALE GENOMIC DNA]</scope>
    <source>
        <strain evidence="3">MIMBbqt21</strain>
    </source>
</reference>
<dbReference type="SUPFAM" id="SSF53756">
    <property type="entry name" value="UDP-Glycosyltransferase/glycogen phosphorylase"/>
    <property type="match status" value="1"/>
</dbReference>
<name>A0A243WC09_9BACT</name>
<dbReference type="InterPro" id="IPR028098">
    <property type="entry name" value="Glyco_trans_4-like_N"/>
</dbReference>
<dbReference type="CDD" id="cd03801">
    <property type="entry name" value="GT4_PimA-like"/>
    <property type="match status" value="1"/>
</dbReference>
<feature type="domain" description="Glycosyltransferase subfamily 4-like N-terminal" evidence="2">
    <location>
        <begin position="12"/>
        <end position="190"/>
    </location>
</feature>
<evidence type="ECO:0000313" key="3">
    <source>
        <dbReference type="EMBL" id="OUJ73159.1"/>
    </source>
</evidence>
<dbReference type="Pfam" id="PF13439">
    <property type="entry name" value="Glyco_transf_4"/>
    <property type="match status" value="1"/>
</dbReference>
<comment type="caution">
    <text evidence="3">The sequence shown here is derived from an EMBL/GenBank/DDBJ whole genome shotgun (WGS) entry which is preliminary data.</text>
</comment>
<protein>
    <recommendedName>
        <fullName evidence="5">Glycosyltransferase subfamily 4-like N-terminal domain-containing protein</fullName>
    </recommendedName>
</protein>
<feature type="domain" description="Glycosyl transferase family 1" evidence="1">
    <location>
        <begin position="199"/>
        <end position="370"/>
    </location>
</feature>
<proteinExistence type="predicted"/>
<organism evidence="3 4">
    <name type="scientific">Hymenobacter crusticola</name>
    <dbReference type="NCBI Taxonomy" id="1770526"/>
    <lineage>
        <taxon>Bacteria</taxon>
        <taxon>Pseudomonadati</taxon>
        <taxon>Bacteroidota</taxon>
        <taxon>Cytophagia</taxon>
        <taxon>Cytophagales</taxon>
        <taxon>Hymenobacteraceae</taxon>
        <taxon>Hymenobacter</taxon>
    </lineage>
</organism>
<dbReference type="Pfam" id="PF00534">
    <property type="entry name" value="Glycos_transf_1"/>
    <property type="match status" value="1"/>
</dbReference>